<dbReference type="InterPro" id="IPR001245">
    <property type="entry name" value="Ser-Thr/Tyr_kinase_cat_dom"/>
</dbReference>
<organism evidence="2 3">
    <name type="scientific">Biomphalaria glabrata</name>
    <name type="common">Bloodfluke planorb</name>
    <name type="synonym">Freshwater snail</name>
    <dbReference type="NCBI Taxonomy" id="6526"/>
    <lineage>
        <taxon>Eukaryota</taxon>
        <taxon>Metazoa</taxon>
        <taxon>Spiralia</taxon>
        <taxon>Lophotrochozoa</taxon>
        <taxon>Mollusca</taxon>
        <taxon>Gastropoda</taxon>
        <taxon>Heterobranchia</taxon>
        <taxon>Euthyneura</taxon>
        <taxon>Panpulmonata</taxon>
        <taxon>Hygrophila</taxon>
        <taxon>Lymnaeoidea</taxon>
        <taxon>Planorbidae</taxon>
        <taxon>Biomphalaria</taxon>
    </lineage>
</organism>
<dbReference type="GO" id="GO:0005524">
    <property type="term" value="F:ATP binding"/>
    <property type="evidence" value="ECO:0007669"/>
    <property type="project" value="InterPro"/>
</dbReference>
<proteinExistence type="predicted"/>
<name>A0A2C9LYN5_BIOGL</name>
<dbReference type="SUPFAM" id="SSF56112">
    <property type="entry name" value="Protein kinase-like (PK-like)"/>
    <property type="match status" value="1"/>
</dbReference>
<dbReference type="InterPro" id="IPR011009">
    <property type="entry name" value="Kinase-like_dom_sf"/>
</dbReference>
<dbReference type="Gene3D" id="1.10.510.10">
    <property type="entry name" value="Transferase(Phosphotransferase) domain 1"/>
    <property type="match status" value="1"/>
</dbReference>
<accession>A0A2C9LYN5</accession>
<dbReference type="KEGG" id="bgt:106069476"/>
<gene>
    <name evidence="2" type="primary">106069476</name>
</gene>
<dbReference type="Proteomes" id="UP000076420">
    <property type="component" value="Unassembled WGS sequence"/>
</dbReference>
<dbReference type="EnsemblMetazoa" id="BGLB036514-RA">
    <property type="protein sequence ID" value="BGLB036514-PA"/>
    <property type="gene ID" value="BGLB036514"/>
</dbReference>
<dbReference type="InterPro" id="IPR000719">
    <property type="entry name" value="Prot_kinase_dom"/>
</dbReference>
<protein>
    <recommendedName>
        <fullName evidence="1">Protein kinase domain-containing protein</fullName>
    </recommendedName>
</protein>
<evidence type="ECO:0000259" key="1">
    <source>
        <dbReference type="PROSITE" id="PS50011"/>
    </source>
</evidence>
<feature type="domain" description="Protein kinase" evidence="1">
    <location>
        <begin position="1"/>
        <end position="86"/>
    </location>
</feature>
<evidence type="ECO:0000313" key="3">
    <source>
        <dbReference type="Proteomes" id="UP000076420"/>
    </source>
</evidence>
<evidence type="ECO:0000313" key="2">
    <source>
        <dbReference type="EnsemblMetazoa" id="BGLB036514-PA"/>
    </source>
</evidence>
<dbReference type="PROSITE" id="PS50011">
    <property type="entry name" value="PROTEIN_KINASE_DOM"/>
    <property type="match status" value="1"/>
</dbReference>
<dbReference type="VEuPathDB" id="VectorBase:BGLB036514"/>
<dbReference type="Pfam" id="PF07714">
    <property type="entry name" value="PK_Tyr_Ser-Thr"/>
    <property type="match status" value="1"/>
</dbReference>
<reference evidence="2" key="1">
    <citation type="submission" date="2020-05" db="UniProtKB">
        <authorList>
            <consortium name="EnsemblMetazoa"/>
        </authorList>
    </citation>
    <scope>IDENTIFICATION</scope>
    <source>
        <strain evidence="2">BB02</strain>
    </source>
</reference>
<sequence length="86" mass="9853">MVFAKSSLEVTIKLSDSGISQYLDSHPLENPENIDRVPWLSPERKKSLSTITYESECYSVGTTLCEMIYRNDQFHIELKLPTTLDV</sequence>
<dbReference type="AlphaFoldDB" id="A0A2C9LYN5"/>
<dbReference type="VEuPathDB" id="VectorBase:BGLAX_049765"/>
<dbReference type="GO" id="GO:0004672">
    <property type="term" value="F:protein kinase activity"/>
    <property type="evidence" value="ECO:0007669"/>
    <property type="project" value="InterPro"/>
</dbReference>